<dbReference type="PANTHER" id="PTHR22803">
    <property type="entry name" value="MANNOSE, PHOSPHOLIPASE, LECTIN RECEPTOR RELATED"/>
    <property type="match status" value="1"/>
</dbReference>
<dbReference type="SMART" id="SM00034">
    <property type="entry name" value="CLECT"/>
    <property type="match status" value="1"/>
</dbReference>
<dbReference type="RGD" id="1359662">
    <property type="gene designation" value="Clec4a"/>
</dbReference>
<dbReference type="GO" id="GO:0045087">
    <property type="term" value="P:innate immune response"/>
    <property type="evidence" value="ECO:0007669"/>
    <property type="project" value="UniProtKB-KW"/>
</dbReference>
<dbReference type="InterPro" id="IPR016187">
    <property type="entry name" value="CTDL_fold"/>
</dbReference>
<keyword evidence="11" id="KW-1064">Adaptive immunity</keyword>
<dbReference type="AlphaFoldDB" id="F1LRI3"/>
<reference evidence="18" key="3">
    <citation type="submission" date="2025-09" db="UniProtKB">
        <authorList>
            <consortium name="Ensembl"/>
        </authorList>
    </citation>
    <scope>IDENTIFICATION</scope>
    <source>
        <strain evidence="18">Brown Norway</strain>
    </source>
</reference>
<evidence type="ECO:0000256" key="8">
    <source>
        <dbReference type="ARBA" id="ARBA00022859"/>
    </source>
</evidence>
<gene>
    <name evidence="18 20" type="primary">Clec4a</name>
</gene>
<keyword evidence="2" id="KW-1003">Cell membrane</keyword>
<dbReference type="ExpressionAtlas" id="F1LRI3">
    <property type="expression patterns" value="baseline and differential"/>
</dbReference>
<dbReference type="InterPro" id="IPR050111">
    <property type="entry name" value="C-type_lectin/snaclec_domain"/>
</dbReference>
<evidence type="ECO:0000256" key="6">
    <source>
        <dbReference type="ARBA" id="ARBA00022734"/>
    </source>
</evidence>
<evidence type="ECO:0000256" key="4">
    <source>
        <dbReference type="ARBA" id="ARBA00022692"/>
    </source>
</evidence>
<dbReference type="Pfam" id="PF00059">
    <property type="entry name" value="Lectin_C"/>
    <property type="match status" value="1"/>
</dbReference>
<dbReference type="GO" id="GO:0046872">
    <property type="term" value="F:metal ion binding"/>
    <property type="evidence" value="ECO:0007669"/>
    <property type="project" value="UniProtKB-KW"/>
</dbReference>
<evidence type="ECO:0000256" key="1">
    <source>
        <dbReference type="ARBA" id="ARBA00004401"/>
    </source>
</evidence>
<reference evidence="18" key="1">
    <citation type="submission" date="2024-01" db="EMBL/GenBank/DDBJ databases">
        <title>GRCr8: a new rat reference genome assembly contstructed from accurate long reads and long range scaffolding.</title>
        <authorList>
            <person name="Doris P.A."/>
            <person name="Kalbfleisch T."/>
            <person name="Li K."/>
            <person name="Howe K."/>
            <person name="Wood J."/>
        </authorList>
    </citation>
    <scope>NUCLEOTIDE SEQUENCE [LARGE SCALE GENOMIC DNA]</scope>
    <source>
        <strain evidence="18">Brown Norway</strain>
    </source>
</reference>
<dbReference type="GO" id="GO:0030246">
    <property type="term" value="F:carbohydrate binding"/>
    <property type="evidence" value="ECO:0007669"/>
    <property type="project" value="UniProtKB-KW"/>
</dbReference>
<evidence type="ECO:0000256" key="3">
    <source>
        <dbReference type="ARBA" id="ARBA00022588"/>
    </source>
</evidence>
<keyword evidence="14" id="KW-0325">Glycoprotein</keyword>
<evidence type="ECO:0000313" key="19">
    <source>
        <dbReference type="Proteomes" id="UP000002494"/>
    </source>
</evidence>
<evidence type="ECO:0000256" key="7">
    <source>
        <dbReference type="ARBA" id="ARBA00022837"/>
    </source>
</evidence>
<evidence type="ECO:0000313" key="18">
    <source>
        <dbReference type="Ensembl" id="ENSRNOP00000037071.5"/>
    </source>
</evidence>
<dbReference type="GO" id="GO:0002250">
    <property type="term" value="P:adaptive immune response"/>
    <property type="evidence" value="ECO:0007669"/>
    <property type="project" value="UniProtKB-KW"/>
</dbReference>
<keyword evidence="12 16" id="KW-0472">Membrane</keyword>
<dbReference type="HOGENOM" id="CLU_049894_7_5_1"/>
<evidence type="ECO:0000256" key="11">
    <source>
        <dbReference type="ARBA" id="ARBA00023130"/>
    </source>
</evidence>
<keyword evidence="7" id="KW-0106">Calcium</keyword>
<evidence type="ECO:0000256" key="12">
    <source>
        <dbReference type="ARBA" id="ARBA00023136"/>
    </source>
</evidence>
<keyword evidence="8" id="KW-0391">Immunity</keyword>
<dbReference type="PROSITE" id="PS00615">
    <property type="entry name" value="C_TYPE_LECTIN_1"/>
    <property type="match status" value="1"/>
</dbReference>
<keyword evidence="6" id="KW-0430">Lectin</keyword>
<accession>F1LRI3</accession>
<dbReference type="Gene3D" id="3.10.100.10">
    <property type="entry name" value="Mannose-Binding Protein A, subunit A"/>
    <property type="match status" value="1"/>
</dbReference>
<dbReference type="Bgee" id="ENSRNOG00000010045">
    <property type="expression patterns" value="Expressed in spleen and 18 other cell types or tissues"/>
</dbReference>
<evidence type="ECO:0000256" key="13">
    <source>
        <dbReference type="ARBA" id="ARBA00023157"/>
    </source>
</evidence>
<feature type="domain" description="C-type lectin" evidence="17">
    <location>
        <begin position="133"/>
        <end position="253"/>
    </location>
</feature>
<keyword evidence="13" id="KW-1015">Disulfide bond</keyword>
<keyword evidence="3" id="KW-0399">Innate immunity</keyword>
<comment type="subcellular location">
    <subcellularLocation>
        <location evidence="1">Cell membrane</location>
        <topology evidence="1">Single-pass type II membrane protein</topology>
    </subcellularLocation>
</comment>
<reference evidence="18" key="2">
    <citation type="submission" date="2025-08" db="UniProtKB">
        <authorList>
            <consortium name="Ensembl"/>
        </authorList>
    </citation>
    <scope>IDENTIFICATION</scope>
    <source>
        <strain evidence="18">Brown Norway</strain>
    </source>
</reference>
<dbReference type="SUPFAM" id="SSF56436">
    <property type="entry name" value="C-type lectin-like"/>
    <property type="match status" value="1"/>
</dbReference>
<sequence>MASEITYAEVRIKNESNSSVTYSGSPAAPREKPTRHLSKPGSLLVPFTSLMVLLLLLAITFLVAFIIYFQKYSQFLEEKKAIKGITHKELNCIKNVLLMEAPVRQRVLSLEIDLCILAEEKSWSCCPKNWKPFGSHCYWVTKHTSTYSKASWNESEKNCFSMGAHLLVIHSKEEQDFITGFLNRDAAYFIGLWDSGHRQWQWVSQTPYNASATFWHKGEPSSDDEKCVIINHLNSGWGWNDIPCSGKQQSVCQMKEIQL</sequence>
<evidence type="ECO:0000313" key="20">
    <source>
        <dbReference type="RGD" id="1359662"/>
    </source>
</evidence>
<keyword evidence="4 16" id="KW-0812">Transmembrane</keyword>
<name>F1LRI3_RAT</name>
<feature type="region of interest" description="Disordered" evidence="15">
    <location>
        <begin position="18"/>
        <end position="38"/>
    </location>
</feature>
<dbReference type="OMA" id="HTALECM"/>
<evidence type="ECO:0000256" key="2">
    <source>
        <dbReference type="ARBA" id="ARBA00022475"/>
    </source>
</evidence>
<dbReference type="Proteomes" id="UP000002494">
    <property type="component" value="Chromosome 4"/>
</dbReference>
<dbReference type="Ensembl" id="ENSRNOT00000039855.6">
    <property type="protein sequence ID" value="ENSRNOP00000037071.5"/>
    <property type="gene ID" value="ENSRNOG00000010045.9"/>
</dbReference>
<dbReference type="InterPro" id="IPR018378">
    <property type="entry name" value="C-type_lectin_CS"/>
</dbReference>
<evidence type="ECO:0000256" key="15">
    <source>
        <dbReference type="SAM" id="MobiDB-lite"/>
    </source>
</evidence>
<organism evidence="18 19">
    <name type="scientific">Rattus norvegicus</name>
    <name type="common">Rat</name>
    <dbReference type="NCBI Taxonomy" id="10116"/>
    <lineage>
        <taxon>Eukaryota</taxon>
        <taxon>Metazoa</taxon>
        <taxon>Chordata</taxon>
        <taxon>Craniata</taxon>
        <taxon>Vertebrata</taxon>
        <taxon>Euteleostomi</taxon>
        <taxon>Mammalia</taxon>
        <taxon>Eutheria</taxon>
        <taxon>Euarchontoglires</taxon>
        <taxon>Glires</taxon>
        <taxon>Rodentia</taxon>
        <taxon>Myomorpha</taxon>
        <taxon>Muroidea</taxon>
        <taxon>Muridae</taxon>
        <taxon>Murinae</taxon>
        <taxon>Rattus</taxon>
    </lineage>
</organism>
<evidence type="ECO:0000256" key="14">
    <source>
        <dbReference type="ARBA" id="ARBA00023180"/>
    </source>
</evidence>
<feature type="transmembrane region" description="Helical" evidence="16">
    <location>
        <begin position="43"/>
        <end position="69"/>
    </location>
</feature>
<keyword evidence="10 16" id="KW-1133">Transmembrane helix</keyword>
<dbReference type="InterPro" id="IPR033989">
    <property type="entry name" value="CD209-like_CTLD"/>
</dbReference>
<dbReference type="CDD" id="cd03590">
    <property type="entry name" value="CLECT_DC-SIGN_like"/>
    <property type="match status" value="1"/>
</dbReference>
<keyword evidence="9" id="KW-0735">Signal-anchor</keyword>
<keyword evidence="19" id="KW-1185">Reference proteome</keyword>
<evidence type="ECO:0000256" key="16">
    <source>
        <dbReference type="SAM" id="Phobius"/>
    </source>
</evidence>
<evidence type="ECO:0000256" key="5">
    <source>
        <dbReference type="ARBA" id="ARBA00022723"/>
    </source>
</evidence>
<evidence type="ECO:0000259" key="17">
    <source>
        <dbReference type="PROSITE" id="PS50041"/>
    </source>
</evidence>
<evidence type="ECO:0000256" key="9">
    <source>
        <dbReference type="ARBA" id="ARBA00022968"/>
    </source>
</evidence>
<dbReference type="InterPro" id="IPR016186">
    <property type="entry name" value="C-type_lectin-like/link_sf"/>
</dbReference>
<dbReference type="FunFam" id="3.10.100.10:FF:000024">
    <property type="entry name" value="C-type lectin domain family 4 member A"/>
    <property type="match status" value="1"/>
</dbReference>
<dbReference type="PROSITE" id="PS50041">
    <property type="entry name" value="C_TYPE_LECTIN_2"/>
    <property type="match status" value="1"/>
</dbReference>
<dbReference type="GeneTree" id="ENSGT00940000162867"/>
<keyword evidence="5" id="KW-0479">Metal-binding</keyword>
<evidence type="ECO:0000256" key="10">
    <source>
        <dbReference type="ARBA" id="ARBA00022989"/>
    </source>
</evidence>
<dbReference type="InterPro" id="IPR001304">
    <property type="entry name" value="C-type_lectin-like"/>
</dbReference>
<dbReference type="GO" id="GO:0005886">
    <property type="term" value="C:plasma membrane"/>
    <property type="evidence" value="ECO:0007669"/>
    <property type="project" value="UniProtKB-SubCell"/>
</dbReference>
<protein>
    <submittedName>
        <fullName evidence="18">C-type lectin domain family 4, member A</fullName>
    </submittedName>
</protein>
<proteinExistence type="predicted"/>